<dbReference type="OrthoDB" id="26824at10239"/>
<organism evidence="1 2">
    <name type="scientific">Cyanophage S-RIM50</name>
    <dbReference type="NCBI Taxonomy" id="687803"/>
    <lineage>
        <taxon>Viruses</taxon>
        <taxon>Duplodnaviria</taxon>
        <taxon>Heunggongvirae</taxon>
        <taxon>Uroviricota</taxon>
        <taxon>Caudoviricetes</taxon>
        <taxon>Pantevenvirales</taxon>
        <taxon>Kyanoviridae</taxon>
        <taxon>Neptunevirus</taxon>
        <taxon>Neptunevirus srim50</taxon>
    </lineage>
</organism>
<dbReference type="EMBL" id="KU594605">
    <property type="protein sequence ID" value="AMO42995.1"/>
    <property type="molecule type" value="Genomic_DNA"/>
</dbReference>
<dbReference type="KEGG" id="vg:29124219"/>
<evidence type="ECO:0000313" key="1">
    <source>
        <dbReference type="EMBL" id="AMO42995.1"/>
    </source>
</evidence>
<proteinExistence type="predicted"/>
<dbReference type="Proteomes" id="UP000201797">
    <property type="component" value="Segment"/>
</dbReference>
<keyword evidence="2" id="KW-1185">Reference proteome</keyword>
<dbReference type="GeneID" id="29124219"/>
<dbReference type="RefSeq" id="YP_009302294.1">
    <property type="nucleotide sequence ID" value="NC_031242.1"/>
</dbReference>
<reference evidence="1 2" key="1">
    <citation type="submission" date="2016-01" db="EMBL/GenBank/DDBJ databases">
        <title>The genomic content and context of auxiliary metabolic genes in marine cyanophages.</title>
        <authorList>
            <person name="Marston M.F."/>
            <person name="Martiny J.B.H."/>
            <person name="Crummett L.T."/>
        </authorList>
    </citation>
    <scope>NUCLEOTIDE SEQUENCE [LARGE SCALE GENOMIC DNA]</scope>
    <source>
        <strain evidence="1">RW_29_0704</strain>
    </source>
</reference>
<sequence length="49" mass="5910">MPNPNALYEDMETLNMLYEELCWDPEDKLEFKADFKNDQIIIKVKKDTE</sequence>
<accession>A0A127KLX5</accession>
<dbReference type="Pfam" id="PF23821">
    <property type="entry name" value="DUF7191"/>
    <property type="match status" value="1"/>
</dbReference>
<name>A0A127KLX5_9CAUD</name>
<gene>
    <name evidence="1" type="ORF">R290704_215</name>
</gene>
<protein>
    <submittedName>
        <fullName evidence="1">Uncharacterized protein</fullName>
    </submittedName>
</protein>
<dbReference type="InterPro" id="IPR055615">
    <property type="entry name" value="DUF7191"/>
</dbReference>
<evidence type="ECO:0000313" key="2">
    <source>
        <dbReference type="Proteomes" id="UP000201797"/>
    </source>
</evidence>